<dbReference type="NCBIfam" id="NF010006">
    <property type="entry name" value="PRK13479.1"/>
    <property type="match status" value="1"/>
</dbReference>
<dbReference type="NCBIfam" id="TIGR03301">
    <property type="entry name" value="PhnW-AepZ"/>
    <property type="match status" value="1"/>
</dbReference>
<comment type="function">
    <text evidence="7">Involved in phosphonate degradation.</text>
</comment>
<dbReference type="RefSeq" id="WP_118226271.1">
    <property type="nucleotide sequence ID" value="NZ_JAQECU010000001.1"/>
</dbReference>
<dbReference type="NCBIfam" id="TIGR02326">
    <property type="entry name" value="transamin_PhnW"/>
    <property type="match status" value="1"/>
</dbReference>
<comment type="catalytic activity">
    <reaction evidence="6 7">
        <text>(2-aminoethyl)phosphonate + pyruvate = phosphonoacetaldehyde + L-alanine</text>
        <dbReference type="Rhea" id="RHEA:17021"/>
        <dbReference type="ChEBI" id="CHEBI:15361"/>
        <dbReference type="ChEBI" id="CHEBI:57418"/>
        <dbReference type="ChEBI" id="CHEBI:57972"/>
        <dbReference type="ChEBI" id="CHEBI:58383"/>
        <dbReference type="EC" id="2.6.1.37"/>
    </reaction>
</comment>
<feature type="binding site" evidence="8">
    <location>
        <position position="338"/>
    </location>
    <ligand>
        <name>substrate</name>
    </ligand>
</feature>
<comment type="cofactor">
    <cofactor evidence="1 7 9">
        <name>pyridoxal 5'-phosphate</name>
        <dbReference type="ChEBI" id="CHEBI:597326"/>
    </cofactor>
</comment>
<evidence type="ECO:0000256" key="2">
    <source>
        <dbReference type="ARBA" id="ARBA00022576"/>
    </source>
</evidence>
<dbReference type="Gene3D" id="3.90.1150.10">
    <property type="entry name" value="Aspartate Aminotransferase, domain 1"/>
    <property type="match status" value="1"/>
</dbReference>
<comment type="subunit">
    <text evidence="7">Homodimer.</text>
</comment>
<name>A0A414MJB6_9BACE</name>
<keyword evidence="4 7" id="KW-0663">Pyridoxal phosphate</keyword>
<dbReference type="InterPro" id="IPR015424">
    <property type="entry name" value="PyrdxlP-dep_Trfase"/>
</dbReference>
<dbReference type="SUPFAM" id="SSF53383">
    <property type="entry name" value="PLP-dependent transferases"/>
    <property type="match status" value="1"/>
</dbReference>
<evidence type="ECO:0000256" key="8">
    <source>
        <dbReference type="PIRSR" id="PIRSR000524-1"/>
    </source>
</evidence>
<protein>
    <recommendedName>
        <fullName evidence="7">2-aminoethylphosphonate--pyruvate transaminase</fullName>
        <ecNumber evidence="7">2.6.1.37</ecNumber>
    </recommendedName>
    <alternativeName>
        <fullName evidence="7">2-aminoethylphosphonate aminotransferase</fullName>
    </alternativeName>
    <alternativeName>
        <fullName evidence="7">AEP transaminase</fullName>
        <shortName evidence="7">AEPT</shortName>
    </alternativeName>
</protein>
<evidence type="ECO:0000256" key="6">
    <source>
        <dbReference type="ARBA" id="ARBA00049460"/>
    </source>
</evidence>
<organism evidence="11 12">
    <name type="scientific">Bacteroides eggerthii</name>
    <dbReference type="NCBI Taxonomy" id="28111"/>
    <lineage>
        <taxon>Bacteria</taxon>
        <taxon>Pseudomonadati</taxon>
        <taxon>Bacteroidota</taxon>
        <taxon>Bacteroidia</taxon>
        <taxon>Bacteroidales</taxon>
        <taxon>Bacteroidaceae</taxon>
        <taxon>Bacteroides</taxon>
    </lineage>
</organism>
<feature type="modified residue" description="N6-(pyridoxal phosphate)lysine" evidence="7 9">
    <location>
        <position position="193"/>
    </location>
</feature>
<dbReference type="PANTHER" id="PTHR42778">
    <property type="entry name" value="2-AMINOETHYLPHOSPHONATE--PYRUVATE TRANSAMINASE"/>
    <property type="match status" value="1"/>
</dbReference>
<dbReference type="InterPro" id="IPR024169">
    <property type="entry name" value="SP_NH2Trfase/AEP_transaminase"/>
</dbReference>
<evidence type="ECO:0000256" key="1">
    <source>
        <dbReference type="ARBA" id="ARBA00001933"/>
    </source>
</evidence>
<keyword evidence="5 7" id="KW-0670">Pyruvate</keyword>
<comment type="similarity">
    <text evidence="7">Belongs to the class-V pyridoxal-phosphate-dependent aminotransferase family. PhnW subfamily.</text>
</comment>
<dbReference type="GO" id="GO:0019700">
    <property type="term" value="P:organic phosphonate catabolic process"/>
    <property type="evidence" value="ECO:0007669"/>
    <property type="project" value="UniProtKB-UniRule"/>
</dbReference>
<evidence type="ECO:0000313" key="12">
    <source>
        <dbReference type="Proteomes" id="UP000283538"/>
    </source>
</evidence>
<dbReference type="HAMAP" id="MF_01376">
    <property type="entry name" value="PhnW_aminotrans_5"/>
    <property type="match status" value="1"/>
</dbReference>
<evidence type="ECO:0000256" key="5">
    <source>
        <dbReference type="ARBA" id="ARBA00023317"/>
    </source>
</evidence>
<proteinExistence type="inferred from homology"/>
<keyword evidence="2 7" id="KW-0032">Aminotransferase</keyword>
<dbReference type="InterPro" id="IPR000192">
    <property type="entry name" value="Aminotrans_V_dom"/>
</dbReference>
<keyword evidence="3 7" id="KW-0808">Transferase</keyword>
<evidence type="ECO:0000259" key="10">
    <source>
        <dbReference type="Pfam" id="PF00266"/>
    </source>
</evidence>
<dbReference type="PANTHER" id="PTHR42778:SF1">
    <property type="entry name" value="2-AMINOETHYLPHOSPHONATE--PYRUVATE TRANSAMINASE"/>
    <property type="match status" value="1"/>
</dbReference>
<evidence type="ECO:0000256" key="4">
    <source>
        <dbReference type="ARBA" id="ARBA00022898"/>
    </source>
</evidence>
<dbReference type="Pfam" id="PF00266">
    <property type="entry name" value="Aminotran_5"/>
    <property type="match status" value="1"/>
</dbReference>
<evidence type="ECO:0000313" key="11">
    <source>
        <dbReference type="EMBL" id="RHF11765.1"/>
    </source>
</evidence>
<dbReference type="InterPro" id="IPR012703">
    <property type="entry name" value="NH2EtPonate_pyrv_transaminase"/>
</dbReference>
<sequence>MKPYILLTPGPLTTSETVKEAMLTDWCTWDADYNVGIVEEIRKSLVGLATKQTDEYTSILLQGSGTYCVEAVIGSTIKPGDKLLILSNGAYGDRMGNIAEYHGINYDMLAFDETEQVSVGYVDDYLAHNAEITHVAVVHCETTTGVLNPLEEIAHIVKMHGKKLIVDAMSSFGGVPLDVRELGIDFLISSANKCIQGVPGFGFIIARKSELMHCKGVSKSLSLDIYDQWEVMEKGHGKWRFTSPTHVVRAFKQAVDELKEEGGVDARYKRYCENHDVLVSGMRSLGFKTLLSDEIQSPVITSFLYPNVDFDFKSFYGQLKERGFVIYPGKISQADTFRIGNIGDVYPEDFSKLIEVIGECKY</sequence>
<dbReference type="EC" id="2.6.1.37" evidence="7"/>
<dbReference type="InterPro" id="IPR015421">
    <property type="entry name" value="PyrdxlP-dep_Trfase_major"/>
</dbReference>
<evidence type="ECO:0000256" key="7">
    <source>
        <dbReference type="HAMAP-Rule" id="MF_01376"/>
    </source>
</evidence>
<dbReference type="PIRSF" id="PIRSF000524">
    <property type="entry name" value="SPT"/>
    <property type="match status" value="1"/>
</dbReference>
<dbReference type="EMBL" id="QSLA01000002">
    <property type="protein sequence ID" value="RHF11765.1"/>
    <property type="molecule type" value="Genomic_DNA"/>
</dbReference>
<dbReference type="AlphaFoldDB" id="A0A414MJB6"/>
<dbReference type="Proteomes" id="UP000283538">
    <property type="component" value="Unassembled WGS sequence"/>
</dbReference>
<dbReference type="InterPro" id="IPR015422">
    <property type="entry name" value="PyrdxlP-dep_Trfase_small"/>
</dbReference>
<accession>A0A414MJB6</accession>
<dbReference type="Gene3D" id="3.40.640.10">
    <property type="entry name" value="Type I PLP-dependent aspartate aminotransferase-like (Major domain)"/>
    <property type="match status" value="1"/>
</dbReference>
<reference evidence="11 12" key="1">
    <citation type="submission" date="2018-08" db="EMBL/GenBank/DDBJ databases">
        <title>A genome reference for cultivated species of the human gut microbiota.</title>
        <authorList>
            <person name="Zou Y."/>
            <person name="Xue W."/>
            <person name="Luo G."/>
        </authorList>
    </citation>
    <scope>NUCLEOTIDE SEQUENCE [LARGE SCALE GENOMIC DNA]</scope>
    <source>
        <strain evidence="11 12">AM26-26AC</strain>
    </source>
</reference>
<evidence type="ECO:0000256" key="3">
    <source>
        <dbReference type="ARBA" id="ARBA00022679"/>
    </source>
</evidence>
<comment type="caution">
    <text evidence="11">The sequence shown here is derived from an EMBL/GenBank/DDBJ whole genome shotgun (WGS) entry which is preliminary data.</text>
</comment>
<evidence type="ECO:0000256" key="9">
    <source>
        <dbReference type="PIRSR" id="PIRSR000524-50"/>
    </source>
</evidence>
<feature type="domain" description="Aminotransferase class V" evidence="10">
    <location>
        <begin position="53"/>
        <end position="309"/>
    </location>
</feature>
<dbReference type="GO" id="GO:0047304">
    <property type="term" value="F:2-aminoethylphosphonate-pyruvate transaminase activity"/>
    <property type="evidence" value="ECO:0007669"/>
    <property type="project" value="UniProtKB-UniRule"/>
</dbReference>
<gene>
    <name evidence="7" type="primary">phnW</name>
    <name evidence="11" type="ORF">DW701_02995</name>
</gene>